<gene>
    <name evidence="1" type="ORF">L2E82_48680</name>
</gene>
<evidence type="ECO:0000313" key="2">
    <source>
        <dbReference type="Proteomes" id="UP001055811"/>
    </source>
</evidence>
<dbReference type="Proteomes" id="UP001055811">
    <property type="component" value="Linkage Group LG09"/>
</dbReference>
<accession>A0ACB8YZT8</accession>
<name>A0ACB8YZT8_CICIN</name>
<keyword evidence="2" id="KW-1185">Reference proteome</keyword>
<protein>
    <submittedName>
        <fullName evidence="1">Uncharacterized protein</fullName>
    </submittedName>
</protein>
<reference evidence="2" key="1">
    <citation type="journal article" date="2022" name="Mol. Ecol. Resour.">
        <title>The genomes of chicory, endive, great burdock and yacon provide insights into Asteraceae palaeo-polyploidization history and plant inulin production.</title>
        <authorList>
            <person name="Fan W."/>
            <person name="Wang S."/>
            <person name="Wang H."/>
            <person name="Wang A."/>
            <person name="Jiang F."/>
            <person name="Liu H."/>
            <person name="Zhao H."/>
            <person name="Xu D."/>
            <person name="Zhang Y."/>
        </authorList>
    </citation>
    <scope>NUCLEOTIDE SEQUENCE [LARGE SCALE GENOMIC DNA]</scope>
    <source>
        <strain evidence="2">cv. Punajuju</strain>
    </source>
</reference>
<dbReference type="EMBL" id="CM042017">
    <property type="protein sequence ID" value="KAI3690570.1"/>
    <property type="molecule type" value="Genomic_DNA"/>
</dbReference>
<sequence length="86" mass="9845">MLQLLSFLSTQHANAFNLPQSPGYHKLILRKKSVAVKVKKGSYYMESASYVICNFELSLLPIKFNLPMVKEISNYIAPEVTHWQAE</sequence>
<organism evidence="1 2">
    <name type="scientific">Cichorium intybus</name>
    <name type="common">Chicory</name>
    <dbReference type="NCBI Taxonomy" id="13427"/>
    <lineage>
        <taxon>Eukaryota</taxon>
        <taxon>Viridiplantae</taxon>
        <taxon>Streptophyta</taxon>
        <taxon>Embryophyta</taxon>
        <taxon>Tracheophyta</taxon>
        <taxon>Spermatophyta</taxon>
        <taxon>Magnoliopsida</taxon>
        <taxon>eudicotyledons</taxon>
        <taxon>Gunneridae</taxon>
        <taxon>Pentapetalae</taxon>
        <taxon>asterids</taxon>
        <taxon>campanulids</taxon>
        <taxon>Asterales</taxon>
        <taxon>Asteraceae</taxon>
        <taxon>Cichorioideae</taxon>
        <taxon>Cichorieae</taxon>
        <taxon>Cichoriinae</taxon>
        <taxon>Cichorium</taxon>
    </lineage>
</organism>
<reference evidence="1 2" key="2">
    <citation type="journal article" date="2022" name="Mol. Ecol. Resour.">
        <title>The genomes of chicory, endive, great burdock and yacon provide insights into Asteraceae paleo-polyploidization history and plant inulin production.</title>
        <authorList>
            <person name="Fan W."/>
            <person name="Wang S."/>
            <person name="Wang H."/>
            <person name="Wang A."/>
            <person name="Jiang F."/>
            <person name="Liu H."/>
            <person name="Zhao H."/>
            <person name="Xu D."/>
            <person name="Zhang Y."/>
        </authorList>
    </citation>
    <scope>NUCLEOTIDE SEQUENCE [LARGE SCALE GENOMIC DNA]</scope>
    <source>
        <strain evidence="2">cv. Punajuju</strain>
        <tissue evidence="1">Leaves</tissue>
    </source>
</reference>
<comment type="caution">
    <text evidence="1">The sequence shown here is derived from an EMBL/GenBank/DDBJ whole genome shotgun (WGS) entry which is preliminary data.</text>
</comment>
<evidence type="ECO:0000313" key="1">
    <source>
        <dbReference type="EMBL" id="KAI3690570.1"/>
    </source>
</evidence>
<proteinExistence type="predicted"/>